<dbReference type="Proteomes" id="UP000478505">
    <property type="component" value="Unassembled WGS sequence"/>
</dbReference>
<keyword evidence="1" id="KW-0121">Carboxypeptidase</keyword>
<evidence type="ECO:0000313" key="1">
    <source>
        <dbReference type="EMBL" id="NEV95065.1"/>
    </source>
</evidence>
<accession>A0A6B3R777</accession>
<dbReference type="EMBL" id="JAAIKD010000014">
    <property type="protein sequence ID" value="NEV95065.1"/>
    <property type="molecule type" value="Genomic_DNA"/>
</dbReference>
<keyword evidence="2" id="KW-1185">Reference proteome</keyword>
<sequence length="218" mass="25157">MRTSFTILTILIFISCSSTKNLTTDHIIGKYQWNGIYGIGSTIELKADQTFEYNWQTGLIRGTTFGTWEKDGTQITLNSNLQPPENGIENFEIIETEKNKSDSLLIKVIGSDNESVPFAACVLKQNTTTLTGASTDFQGETKLPKLEADSLIISFIGYKTIRHRLDSSVSTYVFKMEEENEYYEYFTNEKWTYKNERLYDPSIKKDKYVEKDYYEKIK</sequence>
<name>A0A6B3R777_9FLAO</name>
<dbReference type="GO" id="GO:0004180">
    <property type="term" value="F:carboxypeptidase activity"/>
    <property type="evidence" value="ECO:0007669"/>
    <property type="project" value="UniProtKB-KW"/>
</dbReference>
<gene>
    <name evidence="1" type="ORF">G3567_13050</name>
</gene>
<evidence type="ECO:0000313" key="2">
    <source>
        <dbReference type="Proteomes" id="UP000478505"/>
    </source>
</evidence>
<keyword evidence="1" id="KW-0378">Hydrolase</keyword>
<dbReference type="RefSeq" id="WP_164005760.1">
    <property type="nucleotide sequence ID" value="NZ_JAAIKD010000014.1"/>
</dbReference>
<dbReference type="AlphaFoldDB" id="A0A6B3R777"/>
<dbReference type="PROSITE" id="PS51257">
    <property type="entry name" value="PROKAR_LIPOPROTEIN"/>
    <property type="match status" value="1"/>
</dbReference>
<comment type="caution">
    <text evidence="1">The sequence shown here is derived from an EMBL/GenBank/DDBJ whole genome shotgun (WGS) entry which is preliminary data.</text>
</comment>
<protein>
    <submittedName>
        <fullName evidence="1">Carboxypeptidase-like regulatory domain-containing protein</fullName>
    </submittedName>
</protein>
<organism evidence="1 2">
    <name type="scientific">Psychroflexus aurantiacus</name>
    <dbReference type="NCBI Taxonomy" id="2709310"/>
    <lineage>
        <taxon>Bacteria</taxon>
        <taxon>Pseudomonadati</taxon>
        <taxon>Bacteroidota</taxon>
        <taxon>Flavobacteriia</taxon>
        <taxon>Flavobacteriales</taxon>
        <taxon>Flavobacteriaceae</taxon>
        <taxon>Psychroflexus</taxon>
    </lineage>
</organism>
<proteinExistence type="predicted"/>
<keyword evidence="1" id="KW-0645">Protease</keyword>
<reference evidence="1 2" key="1">
    <citation type="submission" date="2020-02" db="EMBL/GenBank/DDBJ databases">
        <title>Flavobacteriaceae Psychroflexus bacterium YR1-1, complete genome.</title>
        <authorList>
            <person name="Li Y."/>
            <person name="Wu S."/>
        </authorList>
    </citation>
    <scope>NUCLEOTIDE SEQUENCE [LARGE SCALE GENOMIC DNA]</scope>
    <source>
        <strain evidence="1 2">YR1-1</strain>
    </source>
</reference>